<dbReference type="EMBL" id="JANBOI010000209">
    <property type="protein sequence ID" value="KAJ1732621.1"/>
    <property type="molecule type" value="Genomic_DNA"/>
</dbReference>
<accession>A0A9W8CZ41</accession>
<dbReference type="OrthoDB" id="5579281at2759"/>
<feature type="compositionally biased region" description="Low complexity" evidence="1">
    <location>
        <begin position="258"/>
        <end position="282"/>
    </location>
</feature>
<sequence>MLDWSDEGACADRNIWHACLILGCRSIVKAGVLYRKRMRHQGMQKVFCILTQGRLVEFAFPPLPLPPPPEQAALAERIAGHNPVMARMFGGRDSEVPAPSNASHPPPGGSEAHLIFSRLRTLALRQCYVVSRFSDDLSTEDMMCEPWVLTDIGNYSGLRLADRMYADGVVSHELITDCIFTVWRPASVSAALRADSDSMSRHIPADLSDAGDLSPGERMTGSGPDSKCSSPSLSVGGADCERATSPSMLSVRHQLAAGGYSAPSSPQAPAAAATAAASAASAQDRQNRHRRSTSQDIGGHISDAPHALGDGNASSVSNASSASSSRQRDTSRPGGDGRPGGQTQMYAAGMSTSTRKRVGVYRARTNAEMTQWVTAINQEIRRLSLAGEW</sequence>
<feature type="compositionally biased region" description="Polar residues" evidence="1">
    <location>
        <begin position="341"/>
        <end position="352"/>
    </location>
</feature>
<gene>
    <name evidence="2" type="ORF">LPJ61_001963</name>
</gene>
<name>A0A9W8CZ41_9FUNG</name>
<feature type="region of interest" description="Disordered" evidence="1">
    <location>
        <begin position="203"/>
        <end position="241"/>
    </location>
</feature>
<feature type="compositionally biased region" description="Low complexity" evidence="1">
    <location>
        <begin position="312"/>
        <end position="325"/>
    </location>
</feature>
<keyword evidence="3" id="KW-1185">Reference proteome</keyword>
<dbReference type="Proteomes" id="UP001143981">
    <property type="component" value="Unassembled WGS sequence"/>
</dbReference>
<evidence type="ECO:0000256" key="1">
    <source>
        <dbReference type="SAM" id="MobiDB-lite"/>
    </source>
</evidence>
<proteinExistence type="predicted"/>
<dbReference type="AlphaFoldDB" id="A0A9W8CZ41"/>
<evidence type="ECO:0000313" key="2">
    <source>
        <dbReference type="EMBL" id="KAJ1732621.1"/>
    </source>
</evidence>
<evidence type="ECO:0000313" key="3">
    <source>
        <dbReference type="Proteomes" id="UP001143981"/>
    </source>
</evidence>
<reference evidence="2" key="1">
    <citation type="submission" date="2022-07" db="EMBL/GenBank/DDBJ databases">
        <title>Phylogenomic reconstructions and comparative analyses of Kickxellomycotina fungi.</title>
        <authorList>
            <person name="Reynolds N.K."/>
            <person name="Stajich J.E."/>
            <person name="Barry K."/>
            <person name="Grigoriev I.V."/>
            <person name="Crous P."/>
            <person name="Smith M.E."/>
        </authorList>
    </citation>
    <scope>NUCLEOTIDE SEQUENCE</scope>
    <source>
        <strain evidence="2">BCRC 34381</strain>
    </source>
</reference>
<evidence type="ECO:0008006" key="4">
    <source>
        <dbReference type="Google" id="ProtNLM"/>
    </source>
</evidence>
<protein>
    <recommendedName>
        <fullName evidence="4">PH domain-containing protein</fullName>
    </recommendedName>
</protein>
<dbReference type="GO" id="GO:1902657">
    <property type="term" value="P:protein localization to prospore membrane"/>
    <property type="evidence" value="ECO:0007669"/>
    <property type="project" value="InterPro"/>
</dbReference>
<dbReference type="PANTHER" id="PTHR28076:SF1">
    <property type="entry name" value="PROSPORE MEMBRANE ADAPTER PROTEIN SPO71"/>
    <property type="match status" value="1"/>
</dbReference>
<dbReference type="InterPro" id="IPR040345">
    <property type="entry name" value="Mug56/Spo71"/>
</dbReference>
<organism evidence="2 3">
    <name type="scientific">Coemansia biformis</name>
    <dbReference type="NCBI Taxonomy" id="1286918"/>
    <lineage>
        <taxon>Eukaryota</taxon>
        <taxon>Fungi</taxon>
        <taxon>Fungi incertae sedis</taxon>
        <taxon>Zoopagomycota</taxon>
        <taxon>Kickxellomycotina</taxon>
        <taxon>Kickxellomycetes</taxon>
        <taxon>Kickxellales</taxon>
        <taxon>Kickxellaceae</taxon>
        <taxon>Coemansia</taxon>
    </lineage>
</organism>
<dbReference type="PANTHER" id="PTHR28076">
    <property type="entry name" value="SPORULATION-SPECIFIC PROTEIN 71"/>
    <property type="match status" value="1"/>
</dbReference>
<feature type="region of interest" description="Disordered" evidence="1">
    <location>
        <begin position="258"/>
        <end position="352"/>
    </location>
</feature>
<comment type="caution">
    <text evidence="2">The sequence shown here is derived from an EMBL/GenBank/DDBJ whole genome shotgun (WGS) entry which is preliminary data.</text>
</comment>